<evidence type="ECO:0000256" key="1">
    <source>
        <dbReference type="SAM" id="MobiDB-lite"/>
    </source>
</evidence>
<accession>A0A9Q3KX72</accession>
<feature type="region of interest" description="Disordered" evidence="1">
    <location>
        <begin position="47"/>
        <end position="68"/>
    </location>
</feature>
<evidence type="ECO:0000313" key="2">
    <source>
        <dbReference type="EMBL" id="MBW0588687.1"/>
    </source>
</evidence>
<dbReference type="Proteomes" id="UP000765509">
    <property type="component" value="Unassembled WGS sequence"/>
</dbReference>
<name>A0A9Q3KX72_9BASI</name>
<protein>
    <submittedName>
        <fullName evidence="2">Uncharacterized protein</fullName>
    </submittedName>
</protein>
<keyword evidence="3" id="KW-1185">Reference proteome</keyword>
<gene>
    <name evidence="2" type="ORF">O181_128402</name>
</gene>
<dbReference type="EMBL" id="AVOT02131489">
    <property type="protein sequence ID" value="MBW0588687.1"/>
    <property type="molecule type" value="Genomic_DNA"/>
</dbReference>
<dbReference type="AlphaFoldDB" id="A0A9Q3KX72"/>
<comment type="caution">
    <text evidence="2">The sequence shown here is derived from an EMBL/GenBank/DDBJ whole genome shotgun (WGS) entry which is preliminary data.</text>
</comment>
<reference evidence="2" key="1">
    <citation type="submission" date="2021-03" db="EMBL/GenBank/DDBJ databases">
        <title>Draft genome sequence of rust myrtle Austropuccinia psidii MF-1, a brazilian biotype.</title>
        <authorList>
            <person name="Quecine M.C."/>
            <person name="Pachon D.M.R."/>
            <person name="Bonatelli M.L."/>
            <person name="Correr F.H."/>
            <person name="Franceschini L.M."/>
            <person name="Leite T.F."/>
            <person name="Margarido G.R.A."/>
            <person name="Almeida C.A."/>
            <person name="Ferrarezi J.A."/>
            <person name="Labate C.A."/>
        </authorList>
    </citation>
    <scope>NUCLEOTIDE SEQUENCE</scope>
    <source>
        <strain evidence="2">MF-1</strain>
    </source>
</reference>
<proteinExistence type="predicted"/>
<sequence>MGPRHVGEVWSMSHFSGPMEHQKPQNIWAQGAFLSWGTPIAPRAWSPWNVDHKTPKSQKNPNRSKNGLDPIFSRMAIVMARTQFHKEGPKWPQGHFFTDNGDKTPPLISLKAQ</sequence>
<feature type="region of interest" description="Disordered" evidence="1">
    <location>
        <begin position="89"/>
        <end position="113"/>
    </location>
</feature>
<organism evidence="2 3">
    <name type="scientific">Austropuccinia psidii MF-1</name>
    <dbReference type="NCBI Taxonomy" id="1389203"/>
    <lineage>
        <taxon>Eukaryota</taxon>
        <taxon>Fungi</taxon>
        <taxon>Dikarya</taxon>
        <taxon>Basidiomycota</taxon>
        <taxon>Pucciniomycotina</taxon>
        <taxon>Pucciniomycetes</taxon>
        <taxon>Pucciniales</taxon>
        <taxon>Sphaerophragmiaceae</taxon>
        <taxon>Austropuccinia</taxon>
    </lineage>
</organism>
<evidence type="ECO:0000313" key="3">
    <source>
        <dbReference type="Proteomes" id="UP000765509"/>
    </source>
</evidence>